<keyword evidence="2" id="KW-1185">Reference proteome</keyword>
<accession>A0A1M8A6H4</accession>
<gene>
    <name evidence="1" type="ORF">MSYG_2414</name>
</gene>
<evidence type="ECO:0000313" key="1">
    <source>
        <dbReference type="EMBL" id="SHO78072.1"/>
    </source>
</evidence>
<proteinExistence type="predicted"/>
<evidence type="ECO:0000313" key="2">
    <source>
        <dbReference type="Proteomes" id="UP000186303"/>
    </source>
</evidence>
<dbReference type="AlphaFoldDB" id="A0A1M8A6H4"/>
<dbReference type="Proteomes" id="UP000186303">
    <property type="component" value="Chromosome 3"/>
</dbReference>
<sequence>MHQTGTNEVDTRSHCWTSGRLLQARAKTPSSDQHGNFVFGERFQPGLDVQGRPHSSTRPVGPGLCGDSVMHLHGQASRWDNADPLVASDHATVEAVAP</sequence>
<protein>
    <submittedName>
        <fullName evidence="1">Uncharacterized protein</fullName>
    </submittedName>
</protein>
<name>A0A1M8A6H4_MALS4</name>
<organism evidence="1 2">
    <name type="scientific">Malassezia sympodialis (strain ATCC 42132)</name>
    <name type="common">Atopic eczema-associated yeast</name>
    <dbReference type="NCBI Taxonomy" id="1230383"/>
    <lineage>
        <taxon>Eukaryota</taxon>
        <taxon>Fungi</taxon>
        <taxon>Dikarya</taxon>
        <taxon>Basidiomycota</taxon>
        <taxon>Ustilaginomycotina</taxon>
        <taxon>Malasseziomycetes</taxon>
        <taxon>Malasseziales</taxon>
        <taxon>Malasseziaceae</taxon>
        <taxon>Malassezia</taxon>
    </lineage>
</organism>
<reference evidence="2" key="1">
    <citation type="journal article" date="2017" name="Nucleic Acids Res.">
        <title>Proteogenomics produces comprehensive and highly accurate protein-coding gene annotation in a complete genome assembly of Malassezia sympodialis.</title>
        <authorList>
            <person name="Zhu Y."/>
            <person name="Engstroem P.G."/>
            <person name="Tellgren-Roth C."/>
            <person name="Baudo C.D."/>
            <person name="Kennell J.C."/>
            <person name="Sun S."/>
            <person name="Billmyre R.B."/>
            <person name="Schroeder M.S."/>
            <person name="Andersson A."/>
            <person name="Holm T."/>
            <person name="Sigurgeirsson B."/>
            <person name="Wu G."/>
            <person name="Sankaranarayanan S.R."/>
            <person name="Siddharthan R."/>
            <person name="Sanyal K."/>
            <person name="Lundeberg J."/>
            <person name="Nystedt B."/>
            <person name="Boekhout T."/>
            <person name="Dawson T.L. Jr."/>
            <person name="Heitman J."/>
            <person name="Scheynius A."/>
            <person name="Lehtioe J."/>
        </authorList>
    </citation>
    <scope>NUCLEOTIDE SEQUENCE [LARGE SCALE GENOMIC DNA]</scope>
    <source>
        <strain evidence="2">ATCC 42132</strain>
    </source>
</reference>
<dbReference type="EMBL" id="LT671823">
    <property type="protein sequence ID" value="SHO78072.1"/>
    <property type="molecule type" value="Genomic_DNA"/>
</dbReference>
<dbReference type="VEuPathDB" id="FungiDB:MSYG_2414"/>